<dbReference type="AlphaFoldDB" id="A0A0E9VNC4"/>
<sequence>MLWEVGTIDTMLISSMTELNEFVLNLALLAKELQARCILTRFSVLHYL</sequence>
<name>A0A0E9VNC4_ANGAN</name>
<organism evidence="1">
    <name type="scientific">Anguilla anguilla</name>
    <name type="common">European freshwater eel</name>
    <name type="synonym">Muraena anguilla</name>
    <dbReference type="NCBI Taxonomy" id="7936"/>
    <lineage>
        <taxon>Eukaryota</taxon>
        <taxon>Metazoa</taxon>
        <taxon>Chordata</taxon>
        <taxon>Craniata</taxon>
        <taxon>Vertebrata</taxon>
        <taxon>Euteleostomi</taxon>
        <taxon>Actinopterygii</taxon>
        <taxon>Neopterygii</taxon>
        <taxon>Teleostei</taxon>
        <taxon>Anguilliformes</taxon>
        <taxon>Anguillidae</taxon>
        <taxon>Anguilla</taxon>
    </lineage>
</organism>
<dbReference type="EMBL" id="GBXM01029056">
    <property type="protein sequence ID" value="JAH79521.1"/>
    <property type="molecule type" value="Transcribed_RNA"/>
</dbReference>
<proteinExistence type="predicted"/>
<reference evidence="1" key="2">
    <citation type="journal article" date="2015" name="Fish Shellfish Immunol.">
        <title>Early steps in the European eel (Anguilla anguilla)-Vibrio vulnificus interaction in the gills: Role of the RtxA13 toxin.</title>
        <authorList>
            <person name="Callol A."/>
            <person name="Pajuelo D."/>
            <person name="Ebbesson L."/>
            <person name="Teles M."/>
            <person name="MacKenzie S."/>
            <person name="Amaro C."/>
        </authorList>
    </citation>
    <scope>NUCLEOTIDE SEQUENCE</scope>
</reference>
<accession>A0A0E9VNC4</accession>
<evidence type="ECO:0000313" key="1">
    <source>
        <dbReference type="EMBL" id="JAH79521.1"/>
    </source>
</evidence>
<protein>
    <submittedName>
        <fullName evidence="1">Uncharacterized protein</fullName>
    </submittedName>
</protein>
<reference evidence="1" key="1">
    <citation type="submission" date="2014-11" db="EMBL/GenBank/DDBJ databases">
        <authorList>
            <person name="Amaro Gonzalez C."/>
        </authorList>
    </citation>
    <scope>NUCLEOTIDE SEQUENCE</scope>
</reference>